<evidence type="ECO:0000313" key="14">
    <source>
        <dbReference type="EMBL" id="GAQ94038.1"/>
    </source>
</evidence>
<comment type="catalytic activity">
    <reaction evidence="7 10 11">
        <text>4-methyl-5-(2-phosphooxyethyl)-thiazole + 4-amino-2-methyl-5-(diphosphooxymethyl)pyrimidine + H(+) = thiamine phosphate + diphosphate</text>
        <dbReference type="Rhea" id="RHEA:22328"/>
        <dbReference type="ChEBI" id="CHEBI:15378"/>
        <dbReference type="ChEBI" id="CHEBI:33019"/>
        <dbReference type="ChEBI" id="CHEBI:37575"/>
        <dbReference type="ChEBI" id="CHEBI:57841"/>
        <dbReference type="ChEBI" id="CHEBI:58296"/>
        <dbReference type="EC" id="2.5.1.3"/>
    </reaction>
</comment>
<dbReference type="NCBIfam" id="TIGR00693">
    <property type="entry name" value="thiE"/>
    <property type="match status" value="1"/>
</dbReference>
<dbReference type="UniPathway" id="UPA00060">
    <property type="reaction ID" value="UER00141"/>
</dbReference>
<gene>
    <name evidence="10" type="primary">thiE</name>
    <name evidence="14" type="ORF">TAGGR_1208</name>
</gene>
<keyword evidence="5 10" id="KW-0460">Magnesium</keyword>
<dbReference type="SUPFAM" id="SSF51391">
    <property type="entry name" value="Thiamin phosphate synthase"/>
    <property type="match status" value="1"/>
</dbReference>
<feature type="binding site" evidence="10">
    <location>
        <position position="71"/>
    </location>
    <ligand>
        <name>4-amino-2-methyl-5-(diphosphooxymethyl)pyrimidine</name>
        <dbReference type="ChEBI" id="CHEBI:57841"/>
    </ligand>
</feature>
<dbReference type="PANTHER" id="PTHR20857">
    <property type="entry name" value="THIAMINE-PHOSPHATE PYROPHOSPHORYLASE"/>
    <property type="match status" value="1"/>
</dbReference>
<evidence type="ECO:0000256" key="6">
    <source>
        <dbReference type="ARBA" id="ARBA00022977"/>
    </source>
</evidence>
<feature type="binding site" evidence="10">
    <location>
        <position position="166"/>
    </location>
    <ligand>
        <name>2-[(2R,5Z)-2-carboxy-4-methylthiazol-5(2H)-ylidene]ethyl phosphate</name>
        <dbReference type="ChEBI" id="CHEBI:62899"/>
    </ligand>
</feature>
<dbReference type="FunFam" id="3.20.20.70:FF:000096">
    <property type="entry name" value="Thiamine-phosphate synthase"/>
    <property type="match status" value="1"/>
</dbReference>
<evidence type="ECO:0000256" key="1">
    <source>
        <dbReference type="ARBA" id="ARBA00003814"/>
    </source>
</evidence>
<proteinExistence type="inferred from homology"/>
<dbReference type="PANTHER" id="PTHR20857:SF15">
    <property type="entry name" value="THIAMINE-PHOSPHATE SYNTHASE"/>
    <property type="match status" value="1"/>
</dbReference>
<evidence type="ECO:0000256" key="9">
    <source>
        <dbReference type="ARBA" id="ARBA00047883"/>
    </source>
</evidence>
<dbReference type="GO" id="GO:0004789">
    <property type="term" value="F:thiamine-phosphate diphosphorylase activity"/>
    <property type="evidence" value="ECO:0007669"/>
    <property type="project" value="UniProtKB-UniRule"/>
</dbReference>
<dbReference type="GO" id="GO:0000287">
    <property type="term" value="F:magnesium ion binding"/>
    <property type="evidence" value="ECO:0007669"/>
    <property type="project" value="UniProtKB-UniRule"/>
</dbReference>
<dbReference type="EMBL" id="BCNO01000001">
    <property type="protein sequence ID" value="GAQ94038.1"/>
    <property type="molecule type" value="Genomic_DNA"/>
</dbReference>
<evidence type="ECO:0000256" key="7">
    <source>
        <dbReference type="ARBA" id="ARBA00047334"/>
    </source>
</evidence>
<comment type="pathway">
    <text evidence="2 10 12">Cofactor biosynthesis; thiamine diphosphate biosynthesis; thiamine phosphate from 4-amino-2-methyl-5-diphosphomethylpyrimidine and 4-methyl-5-(2-phosphoethyl)-thiazole: step 1/1.</text>
</comment>
<comment type="cofactor">
    <cofactor evidence="10">
        <name>Mg(2+)</name>
        <dbReference type="ChEBI" id="CHEBI:18420"/>
    </cofactor>
    <text evidence="10">Binds 1 Mg(2+) ion per subunit.</text>
</comment>
<feature type="binding site" evidence="10">
    <location>
        <begin position="186"/>
        <end position="187"/>
    </location>
    <ligand>
        <name>2-[(2R,5Z)-2-carboxy-4-methylthiazol-5(2H)-ylidene]ethyl phosphate</name>
        <dbReference type="ChEBI" id="CHEBI:62899"/>
    </ligand>
</feature>
<evidence type="ECO:0000256" key="8">
    <source>
        <dbReference type="ARBA" id="ARBA00047851"/>
    </source>
</evidence>
<sequence length="212" mass="23490">MNMPKLKGLYVITDEKLTTYDKIVEMVEKALKGGAKIVQLRDKTNSDDFLILNGFLLKELCEKYNAYFIVNDRVDLALKINAHGVHIGKEDADITEVKKKLKNKIIGVSCYGDIERAKIMESLGASYVAFGSFYPSPTKPEAKIVDKSIIQQAKKVLSIPVCVIGGLNVERAKELVCLGADIVAVVSDIWTAPSIEERAKEYKNLFISGSVF</sequence>
<comment type="catalytic activity">
    <reaction evidence="8 10 11">
        <text>2-(2-carboxy-4-methylthiazol-5-yl)ethyl phosphate + 4-amino-2-methyl-5-(diphosphooxymethyl)pyrimidine + 2 H(+) = thiamine phosphate + CO2 + diphosphate</text>
        <dbReference type="Rhea" id="RHEA:47848"/>
        <dbReference type="ChEBI" id="CHEBI:15378"/>
        <dbReference type="ChEBI" id="CHEBI:16526"/>
        <dbReference type="ChEBI" id="CHEBI:33019"/>
        <dbReference type="ChEBI" id="CHEBI:37575"/>
        <dbReference type="ChEBI" id="CHEBI:57841"/>
        <dbReference type="ChEBI" id="CHEBI:62890"/>
        <dbReference type="EC" id="2.5.1.3"/>
    </reaction>
</comment>
<dbReference type="InterPro" id="IPR036206">
    <property type="entry name" value="ThiamineP_synth_sf"/>
</dbReference>
<feature type="binding site" evidence="10">
    <location>
        <begin position="136"/>
        <end position="138"/>
    </location>
    <ligand>
        <name>2-[(2R,5Z)-2-carboxy-4-methylthiazol-5(2H)-ylidene]ethyl phosphate</name>
        <dbReference type="ChEBI" id="CHEBI:62899"/>
    </ligand>
</feature>
<dbReference type="RefSeq" id="WP_236698875.1">
    <property type="nucleotide sequence ID" value="NZ_BCNO01000001.1"/>
</dbReference>
<evidence type="ECO:0000256" key="2">
    <source>
        <dbReference type="ARBA" id="ARBA00005165"/>
    </source>
</evidence>
<dbReference type="Gene3D" id="3.20.20.70">
    <property type="entry name" value="Aldolase class I"/>
    <property type="match status" value="1"/>
</dbReference>
<dbReference type="HAMAP" id="MF_00097">
    <property type="entry name" value="TMP_synthase"/>
    <property type="match status" value="1"/>
</dbReference>
<feature type="binding site" evidence="10">
    <location>
        <begin position="39"/>
        <end position="43"/>
    </location>
    <ligand>
        <name>4-amino-2-methyl-5-(diphosphooxymethyl)pyrimidine</name>
        <dbReference type="ChEBI" id="CHEBI:57841"/>
    </ligand>
</feature>
<dbReference type="CDD" id="cd00564">
    <property type="entry name" value="TMP_TenI"/>
    <property type="match status" value="1"/>
</dbReference>
<comment type="caution">
    <text evidence="14">The sequence shown here is derived from an EMBL/GenBank/DDBJ whole genome shotgun (WGS) entry which is preliminary data.</text>
</comment>
<feature type="binding site" evidence="10">
    <location>
        <position position="72"/>
    </location>
    <ligand>
        <name>Mg(2+)</name>
        <dbReference type="ChEBI" id="CHEBI:18420"/>
    </ligand>
</feature>
<dbReference type="EC" id="2.5.1.3" evidence="10"/>
<evidence type="ECO:0000256" key="3">
    <source>
        <dbReference type="ARBA" id="ARBA00022679"/>
    </source>
</evidence>
<evidence type="ECO:0000256" key="11">
    <source>
        <dbReference type="RuleBase" id="RU003826"/>
    </source>
</evidence>
<dbReference type="GO" id="GO:0009229">
    <property type="term" value="P:thiamine diphosphate biosynthetic process"/>
    <property type="evidence" value="ECO:0007669"/>
    <property type="project" value="UniProtKB-UniRule"/>
</dbReference>
<dbReference type="Pfam" id="PF02581">
    <property type="entry name" value="TMP-TENI"/>
    <property type="match status" value="1"/>
</dbReference>
<keyword evidence="3 10" id="KW-0808">Transferase</keyword>
<keyword evidence="4 10" id="KW-0479">Metal-binding</keyword>
<dbReference type="GO" id="GO:0005737">
    <property type="term" value="C:cytoplasm"/>
    <property type="evidence" value="ECO:0007669"/>
    <property type="project" value="TreeGrafter"/>
</dbReference>
<organism evidence="14 15">
    <name type="scientific">Thermodesulfovibrio aggregans</name>
    <dbReference type="NCBI Taxonomy" id="86166"/>
    <lineage>
        <taxon>Bacteria</taxon>
        <taxon>Pseudomonadati</taxon>
        <taxon>Nitrospirota</taxon>
        <taxon>Thermodesulfovibrionia</taxon>
        <taxon>Thermodesulfovibrionales</taxon>
        <taxon>Thermodesulfovibrionaceae</taxon>
        <taxon>Thermodesulfovibrio</taxon>
    </lineage>
</organism>
<feature type="binding site" evidence="10">
    <location>
        <position position="91"/>
    </location>
    <ligand>
        <name>Mg(2+)</name>
        <dbReference type="ChEBI" id="CHEBI:18420"/>
    </ligand>
</feature>
<name>A0A0U9I8I7_9BACT</name>
<feature type="domain" description="Thiamine phosphate synthase/TenI" evidence="13">
    <location>
        <begin position="9"/>
        <end position="189"/>
    </location>
</feature>
<evidence type="ECO:0000256" key="12">
    <source>
        <dbReference type="RuleBase" id="RU004253"/>
    </source>
</evidence>
<evidence type="ECO:0000256" key="4">
    <source>
        <dbReference type="ARBA" id="ARBA00022723"/>
    </source>
</evidence>
<comment type="catalytic activity">
    <reaction evidence="9 10 11">
        <text>2-[(2R,5Z)-2-carboxy-4-methylthiazol-5(2H)-ylidene]ethyl phosphate + 4-amino-2-methyl-5-(diphosphooxymethyl)pyrimidine + 2 H(+) = thiamine phosphate + CO2 + diphosphate</text>
        <dbReference type="Rhea" id="RHEA:47844"/>
        <dbReference type="ChEBI" id="CHEBI:15378"/>
        <dbReference type="ChEBI" id="CHEBI:16526"/>
        <dbReference type="ChEBI" id="CHEBI:33019"/>
        <dbReference type="ChEBI" id="CHEBI:37575"/>
        <dbReference type="ChEBI" id="CHEBI:57841"/>
        <dbReference type="ChEBI" id="CHEBI:62899"/>
        <dbReference type="EC" id="2.5.1.3"/>
    </reaction>
</comment>
<dbReference type="InterPro" id="IPR013785">
    <property type="entry name" value="Aldolase_TIM"/>
</dbReference>
<evidence type="ECO:0000256" key="5">
    <source>
        <dbReference type="ARBA" id="ARBA00022842"/>
    </source>
</evidence>
<dbReference type="AlphaFoldDB" id="A0A0U9I8I7"/>
<keyword evidence="6 10" id="KW-0784">Thiamine biosynthesis</keyword>
<evidence type="ECO:0000259" key="13">
    <source>
        <dbReference type="Pfam" id="PF02581"/>
    </source>
</evidence>
<reference evidence="15" key="1">
    <citation type="submission" date="2016-01" db="EMBL/GenBank/DDBJ databases">
        <title>Draft genome sequence of Thermodesulfovibrio aggregans strain TGE-P1.</title>
        <authorList>
            <person name="Sekiguchi Y."/>
            <person name="Ohashi A."/>
            <person name="Matsuura N."/>
            <person name="Tourlousse M.D."/>
        </authorList>
    </citation>
    <scope>NUCLEOTIDE SEQUENCE [LARGE SCALE GENOMIC DNA]</scope>
    <source>
        <strain evidence="15">TGE-P1</strain>
    </source>
</reference>
<evidence type="ECO:0000313" key="15">
    <source>
        <dbReference type="Proteomes" id="UP000054976"/>
    </source>
</evidence>
<accession>A0A0U9I8I7</accession>
<dbReference type="GO" id="GO:0009228">
    <property type="term" value="P:thiamine biosynthetic process"/>
    <property type="evidence" value="ECO:0007669"/>
    <property type="project" value="UniProtKB-KW"/>
</dbReference>
<dbReference type="Proteomes" id="UP000054976">
    <property type="component" value="Unassembled WGS sequence"/>
</dbReference>
<comment type="similarity">
    <text evidence="10 11">Belongs to the thiamine-phosphate synthase family.</text>
</comment>
<feature type="binding site" evidence="10">
    <location>
        <position position="109"/>
    </location>
    <ligand>
        <name>4-amino-2-methyl-5-(diphosphooxymethyl)pyrimidine</name>
        <dbReference type="ChEBI" id="CHEBI:57841"/>
    </ligand>
</feature>
<keyword evidence="15" id="KW-1185">Reference proteome</keyword>
<evidence type="ECO:0000256" key="10">
    <source>
        <dbReference type="HAMAP-Rule" id="MF_00097"/>
    </source>
</evidence>
<feature type="binding site" evidence="10">
    <location>
        <position position="139"/>
    </location>
    <ligand>
        <name>4-amino-2-methyl-5-(diphosphooxymethyl)pyrimidine</name>
        <dbReference type="ChEBI" id="CHEBI:57841"/>
    </ligand>
</feature>
<dbReference type="STRING" id="86166.TAGGR_1208"/>
<protein>
    <recommendedName>
        <fullName evidence="10">Thiamine-phosphate synthase</fullName>
        <shortName evidence="10">TP synthase</shortName>
        <shortName evidence="10">TPS</shortName>
        <ecNumber evidence="10">2.5.1.3</ecNumber>
    </recommendedName>
    <alternativeName>
        <fullName evidence="10">Thiamine-phosphate pyrophosphorylase</fullName>
        <shortName evidence="10">TMP pyrophosphorylase</shortName>
        <shortName evidence="10">TMP-PPase</shortName>
    </alternativeName>
</protein>
<comment type="function">
    <text evidence="1 10">Condenses 4-methyl-5-(beta-hydroxyethyl)thiazole monophosphate (THZ-P) and 2-methyl-4-amino-5-hydroxymethyl pyrimidine pyrophosphate (HMP-PP) to form thiamine monophosphate (TMP).</text>
</comment>
<dbReference type="InterPro" id="IPR022998">
    <property type="entry name" value="ThiamineP_synth_TenI"/>
</dbReference>
<dbReference type="InterPro" id="IPR034291">
    <property type="entry name" value="TMP_synthase"/>
</dbReference>